<evidence type="ECO:0000256" key="3">
    <source>
        <dbReference type="ARBA" id="ARBA00022643"/>
    </source>
</evidence>
<feature type="binding site" evidence="7">
    <location>
        <position position="155"/>
    </location>
    <ligand>
        <name>dimethylallyl phosphate</name>
        <dbReference type="ChEBI" id="CHEBI:88052"/>
    </ligand>
</feature>
<organism evidence="9 10">
    <name type="scientific">Lactococcus lactis subsp. lactis</name>
    <name type="common">Streptococcus lactis</name>
    <dbReference type="NCBI Taxonomy" id="1360"/>
    <lineage>
        <taxon>Bacteria</taxon>
        <taxon>Bacillati</taxon>
        <taxon>Bacillota</taxon>
        <taxon>Bacilli</taxon>
        <taxon>Lactobacillales</taxon>
        <taxon>Streptococcaceae</taxon>
        <taxon>Lactococcus</taxon>
    </lineage>
</organism>
<keyword evidence="9" id="KW-0456">Lyase</keyword>
<protein>
    <recommendedName>
        <fullName evidence="7">Flavin prenyltransferase UbiX</fullName>
        <ecNumber evidence="7">2.5.1.129</ecNumber>
    </recommendedName>
</protein>
<evidence type="ECO:0000259" key="8">
    <source>
        <dbReference type="Pfam" id="PF02441"/>
    </source>
</evidence>
<keyword evidence="4 7" id="KW-0808">Transferase</keyword>
<feature type="binding site" evidence="7">
    <location>
        <position position="171"/>
    </location>
    <ligand>
        <name>dimethylallyl phosphate</name>
        <dbReference type="ChEBI" id="CHEBI:88052"/>
    </ligand>
</feature>
<keyword evidence="1 7" id="KW-0637">Prenyltransferase</keyword>
<sequence>MKKKKIVVGISGASGSIYAIHLLEALRKIPEIEIHGTVSDWAYENIKLETALKKNDVTALFDKYYNAHDMGANIASGSFLHDGMVIVPASMKTVASIAYGYSDNLIARSADVCLKEGRKIIMVPRETPLSTIHLENLLKLSKLGVHIIPPIPAFYNQPQSIEEIVNHTTMKILDHLEIENQLSRRWSNDK</sequence>
<evidence type="ECO:0000256" key="6">
    <source>
        <dbReference type="ARBA" id="ARBA00060793"/>
    </source>
</evidence>
<comment type="caution">
    <text evidence="7">Lacks conserved residue(s) required for the propagation of feature annotation.</text>
</comment>
<dbReference type="PATRIC" id="fig|1360.105.peg.2597"/>
<dbReference type="GO" id="GO:0016831">
    <property type="term" value="F:carboxy-lyase activity"/>
    <property type="evidence" value="ECO:0007669"/>
    <property type="project" value="TreeGrafter"/>
</dbReference>
<dbReference type="Gene3D" id="3.40.50.1950">
    <property type="entry name" value="Flavin prenyltransferase-like"/>
    <property type="match status" value="1"/>
</dbReference>
<feature type="binding site" evidence="7">
    <location>
        <position position="39"/>
    </location>
    <ligand>
        <name>FMN</name>
        <dbReference type="ChEBI" id="CHEBI:58210"/>
    </ligand>
</feature>
<proteinExistence type="inferred from homology"/>
<evidence type="ECO:0000256" key="4">
    <source>
        <dbReference type="ARBA" id="ARBA00022679"/>
    </source>
</evidence>
<dbReference type="PANTHER" id="PTHR43374">
    <property type="entry name" value="FLAVIN PRENYLTRANSFERASE"/>
    <property type="match status" value="1"/>
</dbReference>
<feature type="domain" description="Flavoprotein" evidence="8">
    <location>
        <begin position="4"/>
        <end position="171"/>
    </location>
</feature>
<dbReference type="InterPro" id="IPR036551">
    <property type="entry name" value="Flavin_trans-like"/>
</dbReference>
<dbReference type="AlphaFoldDB" id="A0A0V8CZF4"/>
<dbReference type="NCBIfam" id="TIGR00421">
    <property type="entry name" value="ubiX_pad"/>
    <property type="match status" value="1"/>
</dbReference>
<dbReference type="EC" id="2.5.1.129" evidence="7"/>
<accession>A0A0V8CZF4</accession>
<gene>
    <name evidence="7" type="primary">ubiX</name>
    <name evidence="9" type="ORF">KF282_0848</name>
</gene>
<dbReference type="Proteomes" id="UP000053058">
    <property type="component" value="Unassembled WGS sequence"/>
</dbReference>
<evidence type="ECO:0000256" key="1">
    <source>
        <dbReference type="ARBA" id="ARBA00022602"/>
    </source>
</evidence>
<comment type="similarity">
    <text evidence="6 7">Belongs to the UbiX/PAD1 family.</text>
</comment>
<evidence type="ECO:0000313" key="10">
    <source>
        <dbReference type="Proteomes" id="UP000053058"/>
    </source>
</evidence>
<reference evidence="10" key="1">
    <citation type="submission" date="2015-10" db="EMBL/GenBank/DDBJ databases">
        <title>Draft Genome Sequences of 11 Lactococcus lactis subspecies cremoris strains.</title>
        <authorList>
            <person name="Wels M."/>
            <person name="Backus L."/>
            <person name="Boekhorst J."/>
            <person name="Dijkstra A."/>
            <person name="Beerthuizen M."/>
            <person name="Kelly W."/>
            <person name="Siezen R."/>
            <person name="Bachmann H."/>
            <person name="Van Hijum S."/>
        </authorList>
    </citation>
    <scope>NUCLEOTIDE SEQUENCE [LARGE SCALE GENOMIC DNA]</scope>
    <source>
        <strain evidence="10">KF282</strain>
    </source>
</reference>
<dbReference type="PANTHER" id="PTHR43374:SF1">
    <property type="entry name" value="FLAVIN PRENYLTRANSFERASE PAD1, MITOCHONDRIAL"/>
    <property type="match status" value="1"/>
</dbReference>
<dbReference type="NCBIfam" id="NF004685">
    <property type="entry name" value="PRK06029.1"/>
    <property type="match status" value="1"/>
</dbReference>
<evidence type="ECO:0000256" key="5">
    <source>
        <dbReference type="ARBA" id="ARBA00050612"/>
    </source>
</evidence>
<dbReference type="Pfam" id="PF02441">
    <property type="entry name" value="Flavoprotein"/>
    <property type="match status" value="1"/>
</dbReference>
<dbReference type="FunFam" id="3.40.50.1950:FF:000001">
    <property type="entry name" value="Flavin prenyltransferase UbiX"/>
    <property type="match status" value="1"/>
</dbReference>
<dbReference type="RefSeq" id="WP_058219280.1">
    <property type="nucleotide sequence ID" value="NZ_LKLN01000021.1"/>
</dbReference>
<dbReference type="SUPFAM" id="SSF52507">
    <property type="entry name" value="Homo-oligomeric flavin-containing Cys decarboxylases, HFCD"/>
    <property type="match status" value="1"/>
</dbReference>
<feature type="binding site" evidence="7">
    <location>
        <begin position="12"/>
        <end position="14"/>
    </location>
    <ligand>
        <name>FMN</name>
        <dbReference type="ChEBI" id="CHEBI:58210"/>
    </ligand>
</feature>
<evidence type="ECO:0000313" key="9">
    <source>
        <dbReference type="EMBL" id="KSU06691.1"/>
    </source>
</evidence>
<evidence type="ECO:0000256" key="7">
    <source>
        <dbReference type="HAMAP-Rule" id="MF_01984"/>
    </source>
</evidence>
<comment type="caution">
    <text evidence="9">The sequence shown here is derived from an EMBL/GenBank/DDBJ whole genome shotgun (WGS) entry which is preliminary data.</text>
</comment>
<dbReference type="GO" id="GO:0106141">
    <property type="term" value="F:flavin prenyltransferase activity"/>
    <property type="evidence" value="ECO:0007669"/>
    <property type="project" value="UniProtKB-EC"/>
</dbReference>
<feature type="binding site" evidence="7">
    <location>
        <position position="125"/>
    </location>
    <ligand>
        <name>FMN</name>
        <dbReference type="ChEBI" id="CHEBI:58210"/>
    </ligand>
</feature>
<comment type="catalytic activity">
    <reaction evidence="5 7">
        <text>dimethylallyl phosphate + FMNH2 = prenylated FMNH2 + phosphate</text>
        <dbReference type="Rhea" id="RHEA:37743"/>
        <dbReference type="ChEBI" id="CHEBI:43474"/>
        <dbReference type="ChEBI" id="CHEBI:57618"/>
        <dbReference type="ChEBI" id="CHEBI:87467"/>
        <dbReference type="ChEBI" id="CHEBI:88052"/>
        <dbReference type="EC" id="2.5.1.129"/>
    </reaction>
</comment>
<keyword evidence="2 7" id="KW-0285">Flavoprotein</keyword>
<feature type="binding site" evidence="7">
    <location>
        <begin position="90"/>
        <end position="93"/>
    </location>
    <ligand>
        <name>FMN</name>
        <dbReference type="ChEBI" id="CHEBI:58210"/>
    </ligand>
</feature>
<dbReference type="EMBL" id="LKLN01000021">
    <property type="protein sequence ID" value="KSU06691.1"/>
    <property type="molecule type" value="Genomic_DNA"/>
</dbReference>
<dbReference type="InterPro" id="IPR003382">
    <property type="entry name" value="Flavoprotein"/>
</dbReference>
<dbReference type="InterPro" id="IPR004507">
    <property type="entry name" value="UbiX-like"/>
</dbReference>
<comment type="function">
    <text evidence="7">Flavin prenyltransferase that catalyzes the synthesis of the prenylated FMN cofactor (prenyl-FMN) for 4-hydroxy-3-polyprenylbenzoic acid decarboxylase UbiD. The prenyltransferase is metal-independent and links a dimethylallyl moiety from dimethylallyl monophosphate (DMAP) to the flavin N5 and C6 atoms of FMN.</text>
</comment>
<name>A0A0V8CZF4_LACLL</name>
<dbReference type="HAMAP" id="MF_01984">
    <property type="entry name" value="ubiX_pad"/>
    <property type="match status" value="1"/>
</dbReference>
<keyword evidence="3 7" id="KW-0288">FMN</keyword>
<evidence type="ECO:0000256" key="2">
    <source>
        <dbReference type="ARBA" id="ARBA00022630"/>
    </source>
</evidence>